<dbReference type="PANTHER" id="PTHR10073">
    <property type="entry name" value="DNA MISMATCH REPAIR PROTEIN MLH, PMS, MUTL"/>
    <property type="match status" value="1"/>
</dbReference>
<dbReference type="InterPro" id="IPR037198">
    <property type="entry name" value="MutL_C_sf"/>
</dbReference>
<reference evidence="8 9" key="1">
    <citation type="submission" date="2021-01" db="EMBL/GenBank/DDBJ databases">
        <title>Chryseolinea sp. Jin1 Genome sequencing and assembly.</title>
        <authorList>
            <person name="Kim I."/>
        </authorList>
    </citation>
    <scope>NUCLEOTIDE SEQUENCE [LARGE SCALE GENOMIC DNA]</scope>
    <source>
        <strain evidence="8 9">Jin1</strain>
    </source>
</reference>
<evidence type="ECO:0000256" key="2">
    <source>
        <dbReference type="ARBA" id="ARBA00021975"/>
    </source>
</evidence>
<dbReference type="SUPFAM" id="SSF54211">
    <property type="entry name" value="Ribosomal protein S5 domain 2-like"/>
    <property type="match status" value="1"/>
</dbReference>
<keyword evidence="3 5" id="KW-0227">DNA damage</keyword>
<dbReference type="SMART" id="SM01340">
    <property type="entry name" value="DNA_mis_repair"/>
    <property type="match status" value="1"/>
</dbReference>
<dbReference type="Pfam" id="PF13589">
    <property type="entry name" value="HATPase_c_3"/>
    <property type="match status" value="1"/>
</dbReference>
<dbReference type="SMART" id="SM00853">
    <property type="entry name" value="MutL_C"/>
    <property type="match status" value="1"/>
</dbReference>
<evidence type="ECO:0000259" key="7">
    <source>
        <dbReference type="SMART" id="SM01340"/>
    </source>
</evidence>
<feature type="domain" description="DNA mismatch repair protein S5" evidence="7">
    <location>
        <begin position="209"/>
        <end position="327"/>
    </location>
</feature>
<dbReference type="InterPro" id="IPR020568">
    <property type="entry name" value="Ribosomal_Su5_D2-typ_SF"/>
</dbReference>
<dbReference type="Proteomes" id="UP000613030">
    <property type="component" value="Unassembled WGS sequence"/>
</dbReference>
<dbReference type="InterPro" id="IPR036890">
    <property type="entry name" value="HATPase_C_sf"/>
</dbReference>
<evidence type="ECO:0000256" key="5">
    <source>
        <dbReference type="HAMAP-Rule" id="MF_00149"/>
    </source>
</evidence>
<dbReference type="NCBIfam" id="TIGR00585">
    <property type="entry name" value="mutl"/>
    <property type="match status" value="1"/>
</dbReference>
<protein>
    <recommendedName>
        <fullName evidence="2 5">DNA mismatch repair protein MutL</fullName>
    </recommendedName>
</protein>
<dbReference type="PROSITE" id="PS00058">
    <property type="entry name" value="DNA_MISMATCH_REPAIR_1"/>
    <property type="match status" value="1"/>
</dbReference>
<keyword evidence="8" id="KW-0255">Endonuclease</keyword>
<gene>
    <name evidence="5 8" type="primary">mutL</name>
    <name evidence="8" type="ORF">JI741_14675</name>
</gene>
<dbReference type="InterPro" id="IPR038973">
    <property type="entry name" value="MutL/Mlh/Pms-like"/>
</dbReference>
<dbReference type="CDD" id="cd00782">
    <property type="entry name" value="MutL_Trans"/>
    <property type="match status" value="1"/>
</dbReference>
<keyword evidence="9" id="KW-1185">Reference proteome</keyword>
<sequence>MPDIIQLLPDSIANQIAAGEVVQRPASAVKELMENSIDADATHIKLILKEAGKTLLQVIDDGKGMSETDARMSLERHATSKIRSAEDLFTLHTMGFRGEALASLAAVSQMELKTRPAEQELGTLLVVEGSDVKRQEPVACDKGTSISVKNLFYNIPARRNFLKSNANEYQHIVDEFQRLALAHPDVAFQLIETDTIEYDLHPGKLSQRIVSIFGKSYQEQLAACQEETALVKMTGYLGKPHSAKKKRGEQFLFVNKRFIRSAYLNHAVMSAYEGLLPENTFPFYVLFIEIDPKHIDVNVHPTKTEIKFDDERAVYAVVLSAARQALGAHNLMPAIDFDADVNIISKLSGDPTQSREVYFEERFSTALHRGNKENWEKIYEGDAPTPRFTVPAEQPPVQTLRFESALNQGPDAAQEQKTCFQLHNRYIVKQVKSGMMVVDQQAAHERILYEKFLAQAKNKSAQSQQSLFPQAITFNAADFALVLEMQQEIEALGFRIEVFGKNTLLVNGVPGNIPASREKELFEGLIEQFKINQSELSLPLRENLARALARRAALKSGQVMAREEMQALIDNLFVCTTPNYAPDGKPTFFIFELNKIEAYFR</sequence>
<evidence type="ECO:0000313" key="9">
    <source>
        <dbReference type="Proteomes" id="UP000613030"/>
    </source>
</evidence>
<dbReference type="InterPro" id="IPR014762">
    <property type="entry name" value="DNA_mismatch_repair_CS"/>
</dbReference>
<comment type="similarity">
    <text evidence="1 5">Belongs to the DNA mismatch repair MutL/HexB family.</text>
</comment>
<dbReference type="Gene3D" id="3.30.565.10">
    <property type="entry name" value="Histidine kinase-like ATPase, C-terminal domain"/>
    <property type="match status" value="1"/>
</dbReference>
<dbReference type="GO" id="GO:0004519">
    <property type="term" value="F:endonuclease activity"/>
    <property type="evidence" value="ECO:0007669"/>
    <property type="project" value="UniProtKB-KW"/>
</dbReference>
<dbReference type="Gene3D" id="3.30.1540.20">
    <property type="entry name" value="MutL, C-terminal domain, dimerisation subdomain"/>
    <property type="match status" value="1"/>
</dbReference>
<dbReference type="Gene3D" id="3.30.230.10">
    <property type="match status" value="1"/>
</dbReference>
<dbReference type="Pfam" id="PF01119">
    <property type="entry name" value="DNA_mis_repair"/>
    <property type="match status" value="1"/>
</dbReference>
<dbReference type="InterPro" id="IPR042120">
    <property type="entry name" value="MutL_C_dimsub"/>
</dbReference>
<dbReference type="InterPro" id="IPR042121">
    <property type="entry name" value="MutL_C_regsub"/>
</dbReference>
<feature type="domain" description="MutL C-terminal dimerisation" evidence="6">
    <location>
        <begin position="418"/>
        <end position="560"/>
    </location>
</feature>
<keyword evidence="8" id="KW-0540">Nuclease</keyword>
<comment type="function">
    <text evidence="5">This protein is involved in the repair of mismatches in DNA. It is required for dam-dependent methyl-directed DNA mismatch repair. May act as a 'molecular matchmaker', a protein that promotes the formation of a stable complex between two or more DNA-binding proteins in an ATP-dependent manner without itself being part of a final effector complex.</text>
</comment>
<name>A0ABS1KSN3_9BACT</name>
<dbReference type="InterPro" id="IPR014790">
    <property type="entry name" value="MutL_C"/>
</dbReference>
<keyword evidence="4 5" id="KW-0234">DNA repair</keyword>
<dbReference type="EMBL" id="JAERRB010000004">
    <property type="protein sequence ID" value="MBL0742469.1"/>
    <property type="molecule type" value="Genomic_DNA"/>
</dbReference>
<dbReference type="SUPFAM" id="SSF118116">
    <property type="entry name" value="DNA mismatch repair protein MutL"/>
    <property type="match status" value="1"/>
</dbReference>
<dbReference type="CDD" id="cd16926">
    <property type="entry name" value="HATPase_MutL-MLH-PMS-like"/>
    <property type="match status" value="1"/>
</dbReference>
<dbReference type="RefSeq" id="WP_202010739.1">
    <property type="nucleotide sequence ID" value="NZ_JAERRB010000004.1"/>
</dbReference>
<comment type="caution">
    <text evidence="8">The sequence shown here is derived from an EMBL/GenBank/DDBJ whole genome shotgun (WGS) entry which is preliminary data.</text>
</comment>
<evidence type="ECO:0000256" key="4">
    <source>
        <dbReference type="ARBA" id="ARBA00023204"/>
    </source>
</evidence>
<accession>A0ABS1KSN3</accession>
<dbReference type="PANTHER" id="PTHR10073:SF12">
    <property type="entry name" value="DNA MISMATCH REPAIR PROTEIN MLH1"/>
    <property type="match status" value="1"/>
</dbReference>
<organism evidence="8 9">
    <name type="scientific">Chryseolinea lacunae</name>
    <dbReference type="NCBI Taxonomy" id="2801331"/>
    <lineage>
        <taxon>Bacteria</taxon>
        <taxon>Pseudomonadati</taxon>
        <taxon>Bacteroidota</taxon>
        <taxon>Cytophagia</taxon>
        <taxon>Cytophagales</taxon>
        <taxon>Fulvivirgaceae</taxon>
        <taxon>Chryseolinea</taxon>
    </lineage>
</organism>
<dbReference type="InterPro" id="IPR002099">
    <property type="entry name" value="MutL/Mlh/PMS"/>
</dbReference>
<dbReference type="Pfam" id="PF08676">
    <property type="entry name" value="MutL_C"/>
    <property type="match status" value="1"/>
</dbReference>
<dbReference type="InterPro" id="IPR020667">
    <property type="entry name" value="DNA_mismatch_repair_MutL"/>
</dbReference>
<dbReference type="SUPFAM" id="SSF55874">
    <property type="entry name" value="ATPase domain of HSP90 chaperone/DNA topoisomerase II/histidine kinase"/>
    <property type="match status" value="1"/>
</dbReference>
<evidence type="ECO:0000256" key="1">
    <source>
        <dbReference type="ARBA" id="ARBA00006082"/>
    </source>
</evidence>
<evidence type="ECO:0000259" key="6">
    <source>
        <dbReference type="SMART" id="SM00853"/>
    </source>
</evidence>
<evidence type="ECO:0000256" key="3">
    <source>
        <dbReference type="ARBA" id="ARBA00022763"/>
    </source>
</evidence>
<evidence type="ECO:0000313" key="8">
    <source>
        <dbReference type="EMBL" id="MBL0742469.1"/>
    </source>
</evidence>
<dbReference type="HAMAP" id="MF_00149">
    <property type="entry name" value="DNA_mis_repair"/>
    <property type="match status" value="1"/>
</dbReference>
<dbReference type="InterPro" id="IPR014721">
    <property type="entry name" value="Ribsml_uS5_D2-typ_fold_subgr"/>
</dbReference>
<keyword evidence="8" id="KW-0378">Hydrolase</keyword>
<proteinExistence type="inferred from homology"/>
<dbReference type="Gene3D" id="3.30.1370.100">
    <property type="entry name" value="MutL, C-terminal domain, regulatory subdomain"/>
    <property type="match status" value="1"/>
</dbReference>
<dbReference type="InterPro" id="IPR013507">
    <property type="entry name" value="DNA_mismatch_S5_2-like"/>
</dbReference>